<sequence>MRGHDIPQAAKNNTIRAYADLHRKFDLFLNGQITSNLLIIARSGVGKSFYLKQNADWRITALLEGNVKALKTYIKLYQHRHKLIVLDDAENLWESKNGRVVLRELTETSYPKTMSWESTAKELTETQTPTTYQTNSRACIICNSFRFGRTDETAAIIDRCQCYCFNPTNEEVVRYVAEWFWDQIVFDYATSNLHVIDNLSARMFVRAWERRIKQDENWRNEFPLLSGIDAIVKQVCNDQNLTTAVDRVKEYERIAKLNDLPASRATFMRHQKELRERGMLSLSPPDLKLLVKGRPPAIPMGIEAILAEIEAAELEQKYFGSNCFS</sequence>
<dbReference type="AlphaFoldDB" id="A0A6I6A8M1"/>
<dbReference type="RefSeq" id="WP_155363459.1">
    <property type="nucleotide sequence ID" value="NZ_CP043930.1"/>
</dbReference>
<organism evidence="1 2">
    <name type="scientific">Gimesia benthica</name>
    <dbReference type="NCBI Taxonomy" id="2608982"/>
    <lineage>
        <taxon>Bacteria</taxon>
        <taxon>Pseudomonadati</taxon>
        <taxon>Planctomycetota</taxon>
        <taxon>Planctomycetia</taxon>
        <taxon>Planctomycetales</taxon>
        <taxon>Planctomycetaceae</taxon>
        <taxon>Gimesia</taxon>
    </lineage>
</organism>
<dbReference type="SUPFAM" id="SSF52540">
    <property type="entry name" value="P-loop containing nucleoside triphosphate hydrolases"/>
    <property type="match status" value="1"/>
</dbReference>
<dbReference type="KEGG" id="gim:F1728_06680"/>
<reference evidence="1 2" key="1">
    <citation type="submission" date="2019-09" db="EMBL/GenBank/DDBJ databases">
        <title>Gimesia benthica sp. nov., a novel bacterium isolated from deep-sea water of the Northwest Indian Ocean.</title>
        <authorList>
            <person name="Dai X."/>
        </authorList>
    </citation>
    <scope>NUCLEOTIDE SEQUENCE [LARGE SCALE GENOMIC DNA]</scope>
    <source>
        <strain evidence="1 2">E7</strain>
    </source>
</reference>
<name>A0A6I6A8M1_9PLAN</name>
<dbReference type="EMBL" id="CP043930">
    <property type="protein sequence ID" value="QGQ22378.1"/>
    <property type="molecule type" value="Genomic_DNA"/>
</dbReference>
<evidence type="ECO:0000313" key="1">
    <source>
        <dbReference type="EMBL" id="QGQ22378.1"/>
    </source>
</evidence>
<protein>
    <submittedName>
        <fullName evidence="1">Uncharacterized protein</fullName>
    </submittedName>
</protein>
<proteinExistence type="predicted"/>
<keyword evidence="2" id="KW-1185">Reference proteome</keyword>
<dbReference type="Proteomes" id="UP000427281">
    <property type="component" value="Chromosome"/>
</dbReference>
<dbReference type="InterPro" id="IPR027417">
    <property type="entry name" value="P-loop_NTPase"/>
</dbReference>
<gene>
    <name evidence="1" type="ORF">F1728_06680</name>
</gene>
<accession>A0A6I6A8M1</accession>
<evidence type="ECO:0000313" key="2">
    <source>
        <dbReference type="Proteomes" id="UP000427281"/>
    </source>
</evidence>